<accession>A0AAV4VAS9</accession>
<gene>
    <name evidence="2" type="ORF">CDAR_119021</name>
</gene>
<reference evidence="2 3" key="1">
    <citation type="submission" date="2021-06" db="EMBL/GenBank/DDBJ databases">
        <title>Caerostris darwini draft genome.</title>
        <authorList>
            <person name="Kono N."/>
            <person name="Arakawa K."/>
        </authorList>
    </citation>
    <scope>NUCLEOTIDE SEQUENCE [LARGE SCALE GENOMIC DNA]</scope>
</reference>
<sequence length="78" mass="8715">MASTDVVQSGKEAPFTGARRQSRRPVCEERTFYSWILSYCITSSSFLGAVRPGARPLLEGPLVDEHFNLYLLKLPSPL</sequence>
<organism evidence="2 3">
    <name type="scientific">Caerostris darwini</name>
    <dbReference type="NCBI Taxonomy" id="1538125"/>
    <lineage>
        <taxon>Eukaryota</taxon>
        <taxon>Metazoa</taxon>
        <taxon>Ecdysozoa</taxon>
        <taxon>Arthropoda</taxon>
        <taxon>Chelicerata</taxon>
        <taxon>Arachnida</taxon>
        <taxon>Araneae</taxon>
        <taxon>Araneomorphae</taxon>
        <taxon>Entelegynae</taxon>
        <taxon>Araneoidea</taxon>
        <taxon>Araneidae</taxon>
        <taxon>Caerostris</taxon>
    </lineage>
</organism>
<proteinExistence type="predicted"/>
<evidence type="ECO:0000313" key="3">
    <source>
        <dbReference type="Proteomes" id="UP001054837"/>
    </source>
</evidence>
<protein>
    <submittedName>
        <fullName evidence="2">Uncharacterized protein</fullName>
    </submittedName>
</protein>
<evidence type="ECO:0000313" key="2">
    <source>
        <dbReference type="EMBL" id="GIY67227.1"/>
    </source>
</evidence>
<feature type="region of interest" description="Disordered" evidence="1">
    <location>
        <begin position="1"/>
        <end position="24"/>
    </location>
</feature>
<dbReference type="EMBL" id="BPLQ01012712">
    <property type="protein sequence ID" value="GIY67227.1"/>
    <property type="molecule type" value="Genomic_DNA"/>
</dbReference>
<keyword evidence="3" id="KW-1185">Reference proteome</keyword>
<dbReference type="AlphaFoldDB" id="A0AAV4VAS9"/>
<dbReference type="Proteomes" id="UP001054837">
    <property type="component" value="Unassembled WGS sequence"/>
</dbReference>
<evidence type="ECO:0000256" key="1">
    <source>
        <dbReference type="SAM" id="MobiDB-lite"/>
    </source>
</evidence>
<name>A0AAV4VAS9_9ARAC</name>
<comment type="caution">
    <text evidence="2">The sequence shown here is derived from an EMBL/GenBank/DDBJ whole genome shotgun (WGS) entry which is preliminary data.</text>
</comment>